<evidence type="ECO:0000256" key="4">
    <source>
        <dbReference type="PROSITE-ProRule" id="PRU00282"/>
    </source>
</evidence>
<dbReference type="GO" id="GO:0016020">
    <property type="term" value="C:membrane"/>
    <property type="evidence" value="ECO:0007669"/>
    <property type="project" value="UniProtKB-SubCell"/>
</dbReference>
<dbReference type="InterPro" id="IPR023395">
    <property type="entry name" value="MCP_dom_sf"/>
</dbReference>
<feature type="transmembrane region" description="Helical" evidence="6">
    <location>
        <begin position="317"/>
        <end position="340"/>
    </location>
</feature>
<dbReference type="Pfam" id="PF00153">
    <property type="entry name" value="Mito_carr"/>
    <property type="match status" value="1"/>
</dbReference>
<dbReference type="VEuPathDB" id="TriTrypDB:BSAL_17300"/>
<evidence type="ECO:0000313" key="8">
    <source>
        <dbReference type="Proteomes" id="UP000051952"/>
    </source>
</evidence>
<keyword evidence="3 4" id="KW-0472">Membrane</keyword>
<dbReference type="PANTHER" id="PTHR46080:SF18">
    <property type="entry name" value="MITOCHONDRIAL SUBSTRATE CARRIER FAMILY PROTEIN J"/>
    <property type="match status" value="1"/>
</dbReference>
<keyword evidence="2 4" id="KW-0812">Transmembrane</keyword>
<name>A0A0S4JF45_BODSA</name>
<comment type="subcellular location">
    <subcellularLocation>
        <location evidence="1">Membrane</location>
        <topology evidence="1">Multi-pass membrane protein</topology>
    </subcellularLocation>
</comment>
<evidence type="ECO:0000256" key="5">
    <source>
        <dbReference type="RuleBase" id="RU000488"/>
    </source>
</evidence>
<dbReference type="Proteomes" id="UP000051952">
    <property type="component" value="Unassembled WGS sequence"/>
</dbReference>
<dbReference type="OMA" id="NRQMTAG"/>
<protein>
    <submittedName>
        <fullName evidence="7">Mitochondrial carrier protein, putative</fullName>
    </submittedName>
</protein>
<feature type="repeat" description="Solcar" evidence="4">
    <location>
        <begin position="314"/>
        <end position="402"/>
    </location>
</feature>
<organism evidence="7 8">
    <name type="scientific">Bodo saltans</name>
    <name type="common">Flagellated protozoan</name>
    <dbReference type="NCBI Taxonomy" id="75058"/>
    <lineage>
        <taxon>Eukaryota</taxon>
        <taxon>Discoba</taxon>
        <taxon>Euglenozoa</taxon>
        <taxon>Kinetoplastea</taxon>
        <taxon>Metakinetoplastina</taxon>
        <taxon>Eubodonida</taxon>
        <taxon>Bodonidae</taxon>
        <taxon>Bodo</taxon>
    </lineage>
</organism>
<keyword evidence="8" id="KW-1185">Reference proteome</keyword>
<proteinExistence type="inferred from homology"/>
<dbReference type="PANTHER" id="PTHR46080">
    <property type="entry name" value="MITOCHONDRIAL SUBSTRATE CARRIER FAMILY PROTEIN J"/>
    <property type="match status" value="1"/>
</dbReference>
<dbReference type="PROSITE" id="PS50920">
    <property type="entry name" value="SOLCAR"/>
    <property type="match status" value="1"/>
</dbReference>
<dbReference type="AlphaFoldDB" id="A0A0S4JF45"/>
<comment type="similarity">
    <text evidence="5">Belongs to the mitochondrial carrier (TC 2.A.29) family.</text>
</comment>
<dbReference type="SUPFAM" id="SSF103506">
    <property type="entry name" value="Mitochondrial carrier"/>
    <property type="match status" value="1"/>
</dbReference>
<gene>
    <name evidence="7" type="ORF">BSAL_17300</name>
</gene>
<sequence length="410" mass="44008">MTESELSTACRIVSSAPSQHSSTSHGGHHHELSTNAVTRSLDDLHLPTWFGLQAATVGLRTAIMHPLSMAASRKRVSDSKDASIRSVLRDAYRGGGRGNGDVGAPAQNAGRGFRNMYRGFGVAATGNIFGEIAALWVVEAAKQKILLWNGCDPHNTKENSSAHYASAIAGMCGDLASIVLTTPLSIVCDRQLTAQYGMASGNRYENSLQTFKTVYRGSAAPGSRVTVGKGFGNLYAGAPASLAMLPAAGVWWTSYTEAKVQLYRHCGPWFAQSHETKKGPGLNVPFPSPTESPTHEHSGVLALADTNWLRSSTDNPIINGVAGVIASGLTTFIFTPLAVVRTRLQISTPDPNSKQFRITQVIRKLFREEGIRGFYRGTLTNISIAVLDGWAFSTLYEINKLGSDRGLRDG</sequence>
<dbReference type="InterPro" id="IPR018108">
    <property type="entry name" value="MCP_transmembrane"/>
</dbReference>
<keyword evidence="6" id="KW-1133">Transmembrane helix</keyword>
<dbReference type="OrthoDB" id="250329at2759"/>
<accession>A0A0S4JF45</accession>
<evidence type="ECO:0000256" key="6">
    <source>
        <dbReference type="SAM" id="Phobius"/>
    </source>
</evidence>
<dbReference type="EMBL" id="CYKH01001672">
    <property type="protein sequence ID" value="CUG88790.1"/>
    <property type="molecule type" value="Genomic_DNA"/>
</dbReference>
<evidence type="ECO:0000313" key="7">
    <source>
        <dbReference type="EMBL" id="CUG88790.1"/>
    </source>
</evidence>
<evidence type="ECO:0000256" key="2">
    <source>
        <dbReference type="ARBA" id="ARBA00022692"/>
    </source>
</evidence>
<evidence type="ECO:0000256" key="3">
    <source>
        <dbReference type="ARBA" id="ARBA00023136"/>
    </source>
</evidence>
<keyword evidence="5" id="KW-0813">Transport</keyword>
<reference evidence="8" key="1">
    <citation type="submission" date="2015-09" db="EMBL/GenBank/DDBJ databases">
        <authorList>
            <consortium name="Pathogen Informatics"/>
        </authorList>
    </citation>
    <scope>NUCLEOTIDE SEQUENCE [LARGE SCALE GENOMIC DNA]</scope>
    <source>
        <strain evidence="8">Lake Konstanz</strain>
    </source>
</reference>
<dbReference type="Gene3D" id="1.50.40.10">
    <property type="entry name" value="Mitochondrial carrier domain"/>
    <property type="match status" value="1"/>
</dbReference>
<evidence type="ECO:0000256" key="1">
    <source>
        <dbReference type="ARBA" id="ARBA00004141"/>
    </source>
</evidence>